<sequence length="370" mass="40808">MQKLTLAALVLFGALRTTAQITDVEEQYNLPAVLSESSGVIFFSNRLISHNDSGNENILYELDPATGEITRTITIDNATNADWEDICQDSTSIYIGDIGNNNGNRTDLKIYKINKNDYLDTTHVLAEIINFNYADQLDFPSNPNNTEWDAEALFTLDTTLILLTKNWVTGLSKAYPIPKMSGDYAVSPLPTALNSEGLITGATFNEATGKLYSVGYTLLLQPFLWISEGFSGSDVFSGTNTRIPLTSLGLEQIEAITHIAPDSYFMTSESFSIPPFSEEAKLISFSTHDVVNLTEAPTGSPVRLFPNPTGSMLHIDGPELASIEIYDVNSRLVYHGNSREINISGLSKGIYFVKIRLSNSTFMTRRLIKI</sequence>
<proteinExistence type="predicted"/>
<dbReference type="OrthoDB" id="9798438at2"/>
<dbReference type="EMBL" id="JPOS01000097">
    <property type="protein sequence ID" value="KGE85029.1"/>
    <property type="molecule type" value="Genomic_DNA"/>
</dbReference>
<evidence type="ECO:0000259" key="2">
    <source>
        <dbReference type="Pfam" id="PF18962"/>
    </source>
</evidence>
<dbReference type="AlphaFoldDB" id="A0A098RXW6"/>
<gene>
    <name evidence="3" type="ORF">IX84_30360</name>
</gene>
<reference evidence="3 4" key="1">
    <citation type="journal article" date="2014" name="Int. J. Syst. Evol. Microbiol.">
        <title>Phaeodactylibacter xiamenensis gen. nov., sp. nov., a member of the family Saprospiraceae isolated from the marine alga Phaeodactylum tricornutum.</title>
        <authorList>
            <person name="Chen Z.Jr."/>
            <person name="Lei X."/>
            <person name="Lai Q."/>
            <person name="Li Y."/>
            <person name="Zhang B."/>
            <person name="Zhang J."/>
            <person name="Zhang H."/>
            <person name="Yang L."/>
            <person name="Zheng W."/>
            <person name="Tian Y."/>
            <person name="Yu Z."/>
            <person name="Xu H.Jr."/>
            <person name="Zheng T."/>
        </authorList>
    </citation>
    <scope>NUCLEOTIDE SEQUENCE [LARGE SCALE GENOMIC DNA]</scope>
    <source>
        <strain evidence="3 4">KD52</strain>
    </source>
</reference>
<feature type="domain" description="Secretion system C-terminal sorting" evidence="2">
    <location>
        <begin position="304"/>
        <end position="367"/>
    </location>
</feature>
<feature type="signal peptide" evidence="1">
    <location>
        <begin position="1"/>
        <end position="19"/>
    </location>
</feature>
<dbReference type="SUPFAM" id="SSF50998">
    <property type="entry name" value="Quinoprotein alcohol dehydrogenase-like"/>
    <property type="match status" value="1"/>
</dbReference>
<evidence type="ECO:0000256" key="1">
    <source>
        <dbReference type="SAM" id="SignalP"/>
    </source>
</evidence>
<dbReference type="NCBIfam" id="TIGR04183">
    <property type="entry name" value="Por_Secre_tail"/>
    <property type="match status" value="1"/>
</dbReference>
<dbReference type="Pfam" id="PF18962">
    <property type="entry name" value="Por_Secre_tail"/>
    <property type="match status" value="1"/>
</dbReference>
<protein>
    <submittedName>
        <fullName evidence="3">Secretion protein</fullName>
    </submittedName>
</protein>
<dbReference type="InterPro" id="IPR026444">
    <property type="entry name" value="Secre_tail"/>
</dbReference>
<feature type="chain" id="PRO_5001939542" evidence="1">
    <location>
        <begin position="20"/>
        <end position="370"/>
    </location>
</feature>
<organism evidence="3 4">
    <name type="scientific">Phaeodactylibacter xiamenensis</name>
    <dbReference type="NCBI Taxonomy" id="1524460"/>
    <lineage>
        <taxon>Bacteria</taxon>
        <taxon>Pseudomonadati</taxon>
        <taxon>Bacteroidota</taxon>
        <taxon>Saprospiria</taxon>
        <taxon>Saprospirales</taxon>
        <taxon>Haliscomenobacteraceae</taxon>
        <taxon>Phaeodactylibacter</taxon>
    </lineage>
</organism>
<comment type="caution">
    <text evidence="3">The sequence shown here is derived from an EMBL/GenBank/DDBJ whole genome shotgun (WGS) entry which is preliminary data.</text>
</comment>
<name>A0A098RXW6_9BACT</name>
<accession>A0A098RXW6</accession>
<dbReference type="InterPro" id="IPR011047">
    <property type="entry name" value="Quinoprotein_ADH-like_sf"/>
</dbReference>
<dbReference type="STRING" id="1524460.IX84_30360"/>
<evidence type="ECO:0000313" key="4">
    <source>
        <dbReference type="Proteomes" id="UP000029736"/>
    </source>
</evidence>
<keyword evidence="1" id="KW-0732">Signal</keyword>
<keyword evidence="4" id="KW-1185">Reference proteome</keyword>
<dbReference type="Proteomes" id="UP000029736">
    <property type="component" value="Unassembled WGS sequence"/>
</dbReference>
<evidence type="ECO:0000313" key="3">
    <source>
        <dbReference type="EMBL" id="KGE85029.1"/>
    </source>
</evidence>